<evidence type="ECO:0000259" key="2">
    <source>
        <dbReference type="SMART" id="SM00902"/>
    </source>
</evidence>
<evidence type="ECO:0000313" key="4">
    <source>
        <dbReference type="Proteomes" id="UP000288216"/>
    </source>
</evidence>
<sequence>MSLLRRGGGSSVKDGASCGSLTHSGGCVYNKLLAQLVSIRKSPKENQALWTRPLNDCPVGQIRTVEEEKPAVRWGGGKGPSVDMKCDKCTKDKCTKKQKNNENESLVNDTKNATTSEIEEESEFHRLANAKIFLSDCLACDNCVTSTESRQIAQQCQEEFFTVLGLNQRCDVSKHKVLVVSISPQSVPYFAAKHCINVTEVIQRLSGFLKGLGVHYVFNMTLAADFSLLESQREFVQRFHQRSQDQHALPMFASACPGWIRYAEKALGSLVLPHICTAKSPQQVMGSLIKDYFAKKQQISPEKIFHVVITPCYDKKLEALGEDFHSSIHQIQGVDCVLTSGEIMQMMEQKSLLLTKVEPAALDNIFEEIGDVCIARHDGRGSDGFLEHIFKYAAKEIFGIEVKEITYKTLRNKDFQEVTLEKDGDVVLRFAATYGFRNIQNMVYKLKKGKFPYNFIEVLACPGGCLNGKGQAMTEDRKMDKDLLHQMEGMYTSLPVQLPEANMHVQMLYQEWLQGRNSAKVQEVLHREYHALSEMSNSIDIKW</sequence>
<dbReference type="EMBL" id="BFAA01000330">
    <property type="protein sequence ID" value="GCB71110.1"/>
    <property type="molecule type" value="Genomic_DNA"/>
</dbReference>
<evidence type="ECO:0000313" key="3">
    <source>
        <dbReference type="EMBL" id="GCB71110.1"/>
    </source>
</evidence>
<dbReference type="InterPro" id="IPR050340">
    <property type="entry name" value="Cytosolic_Fe-S_CAF"/>
</dbReference>
<dbReference type="InterPro" id="IPR003149">
    <property type="entry name" value="Fe_hydrogenase_ssu"/>
</dbReference>
<feature type="domain" description="Iron hydrogenase small subunit" evidence="2">
    <location>
        <begin position="477"/>
        <end position="533"/>
    </location>
</feature>
<dbReference type="OrthoDB" id="10253113at2759"/>
<accession>A0A401PDA3</accession>
<evidence type="ECO:0000256" key="1">
    <source>
        <dbReference type="ARBA" id="ARBA00006596"/>
    </source>
</evidence>
<dbReference type="Pfam" id="PF02906">
    <property type="entry name" value="Fe_hyd_lg_C"/>
    <property type="match status" value="1"/>
</dbReference>
<dbReference type="PANTHER" id="PTHR11615">
    <property type="entry name" value="NITRATE, FORMATE, IRON DEHYDROGENASE"/>
    <property type="match status" value="1"/>
</dbReference>
<proteinExistence type="inferred from homology"/>
<keyword evidence="4" id="KW-1185">Reference proteome</keyword>
<comment type="caution">
    <text evidence="3">The sequence shown here is derived from an EMBL/GenBank/DDBJ whole genome shotgun (WGS) entry which is preliminary data.</text>
</comment>
<dbReference type="Gene3D" id="3.40.950.10">
    <property type="entry name" value="Fe-only Hydrogenase (Larger Subunit), Chain L, domain 3"/>
    <property type="match status" value="1"/>
</dbReference>
<dbReference type="Gene3D" id="3.40.50.1780">
    <property type="match status" value="1"/>
</dbReference>
<dbReference type="SUPFAM" id="SSF53920">
    <property type="entry name" value="Fe-only hydrogenase"/>
    <property type="match status" value="1"/>
</dbReference>
<dbReference type="AlphaFoldDB" id="A0A401PDA3"/>
<gene>
    <name evidence="3" type="ORF">scyTo_0001459</name>
</gene>
<dbReference type="Pfam" id="PF02256">
    <property type="entry name" value="Fe_hyd_SSU"/>
    <property type="match status" value="1"/>
</dbReference>
<dbReference type="STRING" id="75743.A0A401PDA3"/>
<name>A0A401PDA3_SCYTO</name>
<dbReference type="SMART" id="SM00902">
    <property type="entry name" value="Fe_hyd_SSU"/>
    <property type="match status" value="1"/>
</dbReference>
<dbReference type="OMA" id="PCTAKIF"/>
<dbReference type="Proteomes" id="UP000288216">
    <property type="component" value="Unassembled WGS sequence"/>
</dbReference>
<organism evidence="3 4">
    <name type="scientific">Scyliorhinus torazame</name>
    <name type="common">Cloudy catshark</name>
    <name type="synonym">Catulus torazame</name>
    <dbReference type="NCBI Taxonomy" id="75743"/>
    <lineage>
        <taxon>Eukaryota</taxon>
        <taxon>Metazoa</taxon>
        <taxon>Chordata</taxon>
        <taxon>Craniata</taxon>
        <taxon>Vertebrata</taxon>
        <taxon>Chondrichthyes</taxon>
        <taxon>Elasmobranchii</taxon>
        <taxon>Galeomorphii</taxon>
        <taxon>Galeoidea</taxon>
        <taxon>Carcharhiniformes</taxon>
        <taxon>Scyliorhinidae</taxon>
        <taxon>Scyliorhinus</taxon>
    </lineage>
</organism>
<protein>
    <recommendedName>
        <fullName evidence="2">Iron hydrogenase small subunit domain-containing protein</fullName>
    </recommendedName>
</protein>
<reference evidence="3 4" key="1">
    <citation type="journal article" date="2018" name="Nat. Ecol. Evol.">
        <title>Shark genomes provide insights into elasmobranch evolution and the origin of vertebrates.</title>
        <authorList>
            <person name="Hara Y"/>
            <person name="Yamaguchi K"/>
            <person name="Onimaru K"/>
            <person name="Kadota M"/>
            <person name="Koyanagi M"/>
            <person name="Keeley SD"/>
            <person name="Tatsumi K"/>
            <person name="Tanaka K"/>
            <person name="Motone F"/>
            <person name="Kageyama Y"/>
            <person name="Nozu R"/>
            <person name="Adachi N"/>
            <person name="Nishimura O"/>
            <person name="Nakagawa R"/>
            <person name="Tanegashima C"/>
            <person name="Kiyatake I"/>
            <person name="Matsumoto R"/>
            <person name="Murakumo K"/>
            <person name="Nishida K"/>
            <person name="Terakita A"/>
            <person name="Kuratani S"/>
            <person name="Sato K"/>
            <person name="Hyodo S Kuraku.S."/>
        </authorList>
    </citation>
    <scope>NUCLEOTIDE SEQUENCE [LARGE SCALE GENOMIC DNA]</scope>
</reference>
<dbReference type="InterPro" id="IPR009016">
    <property type="entry name" value="Fe_hydrogenase"/>
</dbReference>
<comment type="similarity">
    <text evidence="1">Belongs to the NARF family.</text>
</comment>
<dbReference type="InterPro" id="IPR004108">
    <property type="entry name" value="Fe_hydrogenase_lsu_C"/>
</dbReference>